<organism evidence="7 8">
    <name type="scientific">Linderina pennispora</name>
    <dbReference type="NCBI Taxonomy" id="61395"/>
    <lineage>
        <taxon>Eukaryota</taxon>
        <taxon>Fungi</taxon>
        <taxon>Fungi incertae sedis</taxon>
        <taxon>Zoopagomycota</taxon>
        <taxon>Kickxellomycotina</taxon>
        <taxon>Kickxellomycetes</taxon>
        <taxon>Kickxellales</taxon>
        <taxon>Kickxellaceae</taxon>
        <taxon>Linderina</taxon>
    </lineage>
</organism>
<dbReference type="RefSeq" id="XP_040741595.1">
    <property type="nucleotide sequence ID" value="XM_040891574.1"/>
</dbReference>
<feature type="transmembrane region" description="Helical" evidence="5">
    <location>
        <begin position="31"/>
        <end position="48"/>
    </location>
</feature>
<evidence type="ECO:0000256" key="2">
    <source>
        <dbReference type="ARBA" id="ARBA00022692"/>
    </source>
</evidence>
<proteinExistence type="predicted"/>
<gene>
    <name evidence="7" type="ORF">DL89DRAFT_36162</name>
</gene>
<feature type="transmembrane region" description="Helical" evidence="5">
    <location>
        <begin position="211"/>
        <end position="232"/>
    </location>
</feature>
<feature type="transmembrane region" description="Helical" evidence="5">
    <location>
        <begin position="174"/>
        <end position="199"/>
    </location>
</feature>
<feature type="transmembrane region" description="Helical" evidence="5">
    <location>
        <begin position="113"/>
        <end position="131"/>
    </location>
</feature>
<feature type="domain" description="TM7S3/TM198-like" evidence="6">
    <location>
        <begin position="35"/>
        <end position="228"/>
    </location>
</feature>
<evidence type="ECO:0000256" key="5">
    <source>
        <dbReference type="SAM" id="Phobius"/>
    </source>
</evidence>
<dbReference type="OrthoDB" id="102260at2759"/>
<keyword evidence="3 5" id="KW-1133">Transmembrane helix</keyword>
<protein>
    <recommendedName>
        <fullName evidence="6">TM7S3/TM198-like domain-containing protein</fullName>
    </recommendedName>
</protein>
<dbReference type="STRING" id="61395.A0A1Y1W2J3"/>
<dbReference type="Pfam" id="PF13886">
    <property type="entry name" value="TM7S3_TM198"/>
    <property type="match status" value="1"/>
</dbReference>
<reference evidence="7 8" key="1">
    <citation type="submission" date="2016-07" db="EMBL/GenBank/DDBJ databases">
        <title>Pervasive Adenine N6-methylation of Active Genes in Fungi.</title>
        <authorList>
            <consortium name="DOE Joint Genome Institute"/>
            <person name="Mondo S.J."/>
            <person name="Dannebaum R.O."/>
            <person name="Kuo R.C."/>
            <person name="Labutti K."/>
            <person name="Haridas S."/>
            <person name="Kuo A."/>
            <person name="Salamov A."/>
            <person name="Ahrendt S.R."/>
            <person name="Lipzen A."/>
            <person name="Sullivan W."/>
            <person name="Andreopoulos W.B."/>
            <person name="Clum A."/>
            <person name="Lindquist E."/>
            <person name="Daum C."/>
            <person name="Ramamoorthy G.K."/>
            <person name="Gryganskyi A."/>
            <person name="Culley D."/>
            <person name="Magnuson J.K."/>
            <person name="James T.Y."/>
            <person name="O'Malley M.A."/>
            <person name="Stajich J.E."/>
            <person name="Spatafora J.W."/>
            <person name="Visel A."/>
            <person name="Grigoriev I.V."/>
        </authorList>
    </citation>
    <scope>NUCLEOTIDE SEQUENCE [LARGE SCALE GENOMIC DNA]</scope>
    <source>
        <strain evidence="7 8">ATCC 12442</strain>
    </source>
</reference>
<dbReference type="InterPro" id="IPR025256">
    <property type="entry name" value="TM7S3/TM198-like_dom"/>
</dbReference>
<feature type="transmembrane region" description="Helical" evidence="5">
    <location>
        <begin position="143"/>
        <end position="162"/>
    </location>
</feature>
<accession>A0A1Y1W2J3</accession>
<evidence type="ECO:0000313" key="8">
    <source>
        <dbReference type="Proteomes" id="UP000193922"/>
    </source>
</evidence>
<sequence>MSTTSPIHADLIKRKNPYAVARHTSPYPADILAGLWLISLGIYFIFVGRRFSRTLATISGYALVGGLVLFIEYNAQAPRIPETALQVGYVVSGIAIGAIGGVAGFYFNEFGHLITGVLGGFALGTWVLAFRDRGLIQSETGRIVFLIVCMACSALCVCHFDVPGTVAFASIFGAYALMIGIDCFARTGYVSSATSFFLFPGSSFRVTSETFAMQGGVVAAVVVGCVVQTILLRRQTRKAMHMDEQMLKRKLRIRP</sequence>
<evidence type="ECO:0000313" key="7">
    <source>
        <dbReference type="EMBL" id="ORX67749.1"/>
    </source>
</evidence>
<dbReference type="GO" id="GO:0016020">
    <property type="term" value="C:membrane"/>
    <property type="evidence" value="ECO:0007669"/>
    <property type="project" value="UniProtKB-SubCell"/>
</dbReference>
<dbReference type="PANTHER" id="PTHR39469:SF1">
    <property type="entry name" value="DUF4203 DOMAIN-CONTAINING PROTEIN"/>
    <property type="match status" value="1"/>
</dbReference>
<dbReference type="Proteomes" id="UP000193922">
    <property type="component" value="Unassembled WGS sequence"/>
</dbReference>
<dbReference type="GeneID" id="63808222"/>
<evidence type="ECO:0000256" key="4">
    <source>
        <dbReference type="ARBA" id="ARBA00023136"/>
    </source>
</evidence>
<feature type="transmembrane region" description="Helical" evidence="5">
    <location>
        <begin position="55"/>
        <end position="75"/>
    </location>
</feature>
<name>A0A1Y1W2J3_9FUNG</name>
<evidence type="ECO:0000256" key="3">
    <source>
        <dbReference type="ARBA" id="ARBA00022989"/>
    </source>
</evidence>
<evidence type="ECO:0000259" key="6">
    <source>
        <dbReference type="Pfam" id="PF13886"/>
    </source>
</evidence>
<dbReference type="EMBL" id="MCFD01000011">
    <property type="protein sequence ID" value="ORX67749.1"/>
    <property type="molecule type" value="Genomic_DNA"/>
</dbReference>
<keyword evidence="4 5" id="KW-0472">Membrane</keyword>
<evidence type="ECO:0000256" key="1">
    <source>
        <dbReference type="ARBA" id="ARBA00004141"/>
    </source>
</evidence>
<comment type="subcellular location">
    <subcellularLocation>
        <location evidence="1">Membrane</location>
        <topology evidence="1">Multi-pass membrane protein</topology>
    </subcellularLocation>
</comment>
<keyword evidence="8" id="KW-1185">Reference proteome</keyword>
<dbReference type="PANTHER" id="PTHR39469">
    <property type="entry name" value="CHROMOSOME 1, WHOLE GENOME SHOTGUN SEQUENCE"/>
    <property type="match status" value="1"/>
</dbReference>
<feature type="transmembrane region" description="Helical" evidence="5">
    <location>
        <begin position="87"/>
        <end position="106"/>
    </location>
</feature>
<keyword evidence="2 5" id="KW-0812">Transmembrane</keyword>
<comment type="caution">
    <text evidence="7">The sequence shown here is derived from an EMBL/GenBank/DDBJ whole genome shotgun (WGS) entry which is preliminary data.</text>
</comment>
<dbReference type="AlphaFoldDB" id="A0A1Y1W2J3"/>